<dbReference type="SUPFAM" id="SSF46785">
    <property type="entry name" value="Winged helix' DNA-binding domain"/>
    <property type="match status" value="1"/>
</dbReference>
<dbReference type="InterPro" id="IPR050536">
    <property type="entry name" value="DtxR_MntR_Metal-Reg"/>
</dbReference>
<comment type="similarity">
    <text evidence="2">Belongs to the DtxR/MntR family.</text>
</comment>
<dbReference type="SUPFAM" id="SSF47979">
    <property type="entry name" value="Iron-dependent repressor protein, dimerization domain"/>
    <property type="match status" value="1"/>
</dbReference>
<evidence type="ECO:0000259" key="13">
    <source>
        <dbReference type="PROSITE" id="PS50944"/>
    </source>
</evidence>
<dbReference type="RefSeq" id="WP_139948687.1">
    <property type="nucleotide sequence ID" value="NZ_CP040899.1"/>
</dbReference>
<dbReference type="Proteomes" id="UP000313948">
    <property type="component" value="Chromosome"/>
</dbReference>
<organism evidence="14 15">
    <name type="scientific">Georgenia wutianyii</name>
    <dbReference type="NCBI Taxonomy" id="2585135"/>
    <lineage>
        <taxon>Bacteria</taxon>
        <taxon>Bacillati</taxon>
        <taxon>Actinomycetota</taxon>
        <taxon>Actinomycetes</taxon>
        <taxon>Micrococcales</taxon>
        <taxon>Bogoriellaceae</taxon>
        <taxon>Georgenia</taxon>
    </lineage>
</organism>
<dbReference type="PANTHER" id="PTHR33238">
    <property type="entry name" value="IRON (METAL) DEPENDENT REPRESSOR, DTXR FAMILY"/>
    <property type="match status" value="1"/>
</dbReference>
<dbReference type="InterPro" id="IPR036421">
    <property type="entry name" value="Fe_dep_repressor_sf"/>
</dbReference>
<dbReference type="Pfam" id="PF04023">
    <property type="entry name" value="FeoA"/>
    <property type="match status" value="1"/>
</dbReference>
<evidence type="ECO:0000256" key="2">
    <source>
        <dbReference type="ARBA" id="ARBA00007871"/>
    </source>
</evidence>
<dbReference type="CDD" id="cd00090">
    <property type="entry name" value="HTH_ARSR"/>
    <property type="match status" value="1"/>
</dbReference>
<dbReference type="InterPro" id="IPR007167">
    <property type="entry name" value="Fe-transptr_FeoA-like"/>
</dbReference>
<gene>
    <name evidence="14" type="ORF">FE251_10105</name>
</gene>
<evidence type="ECO:0000256" key="1">
    <source>
        <dbReference type="ARBA" id="ARBA00004496"/>
    </source>
</evidence>
<dbReference type="InterPro" id="IPR036390">
    <property type="entry name" value="WH_DNA-bd_sf"/>
</dbReference>
<dbReference type="InterPro" id="IPR036388">
    <property type="entry name" value="WH-like_DNA-bd_sf"/>
</dbReference>
<dbReference type="InterPro" id="IPR011991">
    <property type="entry name" value="ArsR-like_HTH"/>
</dbReference>
<dbReference type="SMART" id="SM00899">
    <property type="entry name" value="FeoA"/>
    <property type="match status" value="1"/>
</dbReference>
<dbReference type="Pfam" id="PF01325">
    <property type="entry name" value="Fe_dep_repress"/>
    <property type="match status" value="1"/>
</dbReference>
<reference evidence="14 15" key="1">
    <citation type="submission" date="2019-05" db="EMBL/GenBank/DDBJ databases">
        <title>Georgenia *** sp. nov., and Georgenia *** sp. nov., isolated from the intestinal contents of plateau pika (Ochotona curzoniae) in the Qinghai-Tibet plateau of China.</title>
        <authorList>
            <person name="Tian Z."/>
        </authorList>
    </citation>
    <scope>NUCLEOTIDE SEQUENCE [LARGE SCALE GENOMIC DNA]</scope>
    <source>
        <strain evidence="14 15">Z294</strain>
    </source>
</reference>
<dbReference type="EMBL" id="CP040899">
    <property type="protein sequence ID" value="QDB79687.1"/>
    <property type="molecule type" value="Genomic_DNA"/>
</dbReference>
<name>A0ABX5VMG4_9MICO</name>
<keyword evidence="10" id="KW-0464">Manganese</keyword>
<accession>A0ABX5VMG4</accession>
<evidence type="ECO:0000256" key="5">
    <source>
        <dbReference type="ARBA" id="ARBA00022491"/>
    </source>
</evidence>
<dbReference type="SMART" id="SM00529">
    <property type="entry name" value="HTH_DTXR"/>
    <property type="match status" value="1"/>
</dbReference>
<feature type="region of interest" description="Disordered" evidence="12">
    <location>
        <begin position="134"/>
        <end position="162"/>
    </location>
</feature>
<evidence type="ECO:0000256" key="8">
    <source>
        <dbReference type="ARBA" id="ARBA00023159"/>
    </source>
</evidence>
<keyword evidence="6" id="KW-0805">Transcription regulation</keyword>
<feature type="domain" description="HTH dtxR-type" evidence="13">
    <location>
        <begin position="11"/>
        <end position="73"/>
    </location>
</feature>
<evidence type="ECO:0000256" key="10">
    <source>
        <dbReference type="ARBA" id="ARBA00023211"/>
    </source>
</evidence>
<dbReference type="InterPro" id="IPR001367">
    <property type="entry name" value="Fe_dep_repressor"/>
</dbReference>
<keyword evidence="4" id="KW-0963">Cytoplasm</keyword>
<dbReference type="Gene3D" id="1.10.10.10">
    <property type="entry name" value="Winged helix-like DNA-binding domain superfamily/Winged helix DNA-binding domain"/>
    <property type="match status" value="1"/>
</dbReference>
<evidence type="ECO:0000256" key="12">
    <source>
        <dbReference type="SAM" id="MobiDB-lite"/>
    </source>
</evidence>
<keyword evidence="5" id="KW-0678">Repressor</keyword>
<keyword evidence="9" id="KW-0804">Transcription</keyword>
<protein>
    <recommendedName>
        <fullName evidence="11">Manganese transport regulator</fullName>
    </recommendedName>
</protein>
<evidence type="ECO:0000256" key="9">
    <source>
        <dbReference type="ARBA" id="ARBA00023163"/>
    </source>
</evidence>
<evidence type="ECO:0000256" key="6">
    <source>
        <dbReference type="ARBA" id="ARBA00023015"/>
    </source>
</evidence>
<proteinExistence type="inferred from homology"/>
<dbReference type="PROSITE" id="PS50944">
    <property type="entry name" value="HTH_DTXR"/>
    <property type="match status" value="1"/>
</dbReference>
<comment type="subcellular location">
    <subcellularLocation>
        <location evidence="1">Cytoplasm</location>
    </subcellularLocation>
</comment>
<evidence type="ECO:0000256" key="11">
    <source>
        <dbReference type="ARBA" id="ARBA00032593"/>
    </source>
</evidence>
<keyword evidence="7" id="KW-0238">DNA-binding</keyword>
<sequence>MTGDAGTRLPTSNVSQDYLKAIYAAVEWGGPATSVSALAARMGVSPSTASETVRRLADEGLVHHERYGGISLTGRGREAALAMVRRHRLIETLLVEHLGYEWDEVHDEAEVLEHAVSDLLIERVDALLGHPVRDPHGDPIPSASGEVSLPPTRPLGEAPAGEGGRIVRISDAEPQVLRHLADVGMNLDAHVEVVETRPYVGTTLFAVTQPGESQPARVELGDPAVAAVWITR</sequence>
<dbReference type="Gene3D" id="1.10.60.10">
    <property type="entry name" value="Iron dependent repressor, metal binding and dimerisation domain"/>
    <property type="match status" value="1"/>
</dbReference>
<evidence type="ECO:0000313" key="15">
    <source>
        <dbReference type="Proteomes" id="UP000313948"/>
    </source>
</evidence>
<dbReference type="InterPro" id="IPR022689">
    <property type="entry name" value="Iron_dep_repressor"/>
</dbReference>
<keyword evidence="8" id="KW-0010">Activator</keyword>
<evidence type="ECO:0000256" key="3">
    <source>
        <dbReference type="ARBA" id="ARBA00011738"/>
    </source>
</evidence>
<evidence type="ECO:0000313" key="14">
    <source>
        <dbReference type="EMBL" id="QDB79687.1"/>
    </source>
</evidence>
<comment type="subunit">
    <text evidence="3">Homodimer.</text>
</comment>
<dbReference type="InterPro" id="IPR022687">
    <property type="entry name" value="HTH_DTXR"/>
</dbReference>
<evidence type="ECO:0000256" key="7">
    <source>
        <dbReference type="ARBA" id="ARBA00023125"/>
    </source>
</evidence>
<dbReference type="PANTHER" id="PTHR33238:SF11">
    <property type="entry name" value="TRANSCRIPTIONAL REGULATOR MNTR"/>
    <property type="match status" value="1"/>
</dbReference>
<keyword evidence="15" id="KW-1185">Reference proteome</keyword>
<evidence type="ECO:0000256" key="4">
    <source>
        <dbReference type="ARBA" id="ARBA00022490"/>
    </source>
</evidence>
<dbReference type="Pfam" id="PF02742">
    <property type="entry name" value="Fe_dep_repr_C"/>
    <property type="match status" value="1"/>
</dbReference>